<dbReference type="PANTHER" id="PTHR43583">
    <property type="entry name" value="2-IMINOACETATE SYNTHASE"/>
    <property type="match status" value="1"/>
</dbReference>
<keyword evidence="3" id="KW-0949">S-adenosyl-L-methionine</keyword>
<dbReference type="GO" id="GO:0044272">
    <property type="term" value="P:sulfur compound biosynthetic process"/>
    <property type="evidence" value="ECO:0007669"/>
    <property type="project" value="UniProtKB-ARBA"/>
</dbReference>
<reference evidence="9 10" key="1">
    <citation type="submission" date="2016-10" db="EMBL/GenBank/DDBJ databases">
        <authorList>
            <person name="de Groot N.N."/>
        </authorList>
    </citation>
    <scope>NUCLEOTIDE SEQUENCE [LARGE SCALE GENOMIC DNA]</scope>
    <source>
        <strain evidence="9 10">ATCC 51327</strain>
    </source>
</reference>
<dbReference type="SMART" id="SM00729">
    <property type="entry name" value="Elp3"/>
    <property type="match status" value="1"/>
</dbReference>
<evidence type="ECO:0000313" key="10">
    <source>
        <dbReference type="Proteomes" id="UP000199006"/>
    </source>
</evidence>
<dbReference type="GO" id="GO:0051539">
    <property type="term" value="F:4 iron, 4 sulfur cluster binding"/>
    <property type="evidence" value="ECO:0007669"/>
    <property type="project" value="UniProtKB-KW"/>
</dbReference>
<evidence type="ECO:0000256" key="5">
    <source>
        <dbReference type="ARBA" id="ARBA00023004"/>
    </source>
</evidence>
<organism evidence="9 10">
    <name type="scientific">Halanaerobium salsuginis</name>
    <dbReference type="NCBI Taxonomy" id="29563"/>
    <lineage>
        <taxon>Bacteria</taxon>
        <taxon>Bacillati</taxon>
        <taxon>Bacillota</taxon>
        <taxon>Clostridia</taxon>
        <taxon>Halanaerobiales</taxon>
        <taxon>Halanaerobiaceae</taxon>
        <taxon>Halanaerobium</taxon>
    </lineage>
</organism>
<evidence type="ECO:0000259" key="8">
    <source>
        <dbReference type="PROSITE" id="PS51918"/>
    </source>
</evidence>
<name>A0A1I4KVV2_9FIRM</name>
<evidence type="ECO:0000256" key="7">
    <source>
        <dbReference type="ARBA" id="ARBA00034078"/>
    </source>
</evidence>
<comment type="cofactor">
    <cofactor evidence="7">
        <name>[2Fe-2S] cluster</name>
        <dbReference type="ChEBI" id="CHEBI:190135"/>
    </cofactor>
</comment>
<evidence type="ECO:0000256" key="4">
    <source>
        <dbReference type="ARBA" id="ARBA00022723"/>
    </source>
</evidence>
<dbReference type="OrthoDB" id="9801120at2"/>
<dbReference type="RefSeq" id="WP_089862180.1">
    <property type="nucleotide sequence ID" value="NZ_FOTI01000034.1"/>
</dbReference>
<keyword evidence="4" id="KW-0479">Metal-binding</keyword>
<comment type="cofactor">
    <cofactor evidence="1">
        <name>[4Fe-4S] cluster</name>
        <dbReference type="ChEBI" id="CHEBI:49883"/>
    </cofactor>
</comment>
<sequence>MSTVNYYKEEFGEDYRTGVCDYITDEKIESILADAKKPDPKEVKRIIDKSLKLKGITPLEAATLLQVEDEALIDEFLEAARQIKEKIYGKRLVVFAPLYFANQCINNCAYCGFRKDNELVHRKKLTQAEIAKEVEAIEREGHKRLLVLTGEAPNTDLDYLIEGIETAYSVKTEHGGEIRRINVEIAPLSREDFKKLKAAKIGTYTCFQETYNRKQYQKLHHSGPKTNFEWRLSVMDRAQDAGIDDVGIGALFGLYDYKFDTIGMLLHAEYLDQKYGVGPHTVSVPRMNPAAGTPLEEIPYPVSDEDFRKLVAVLRLAVPYTGMILSTRESAEMRNELFEHGVSQVSAGSRTTPGGYDHKGDNKEDLAQFSLHDLRPIDEVITGIAKDGYIPSFCTACYRLGRTGKDFMDLAKPGKIQEFCRPNAMLTFKEYLEDYGTEISRKYGEECLTNLMADLKADNPKLAANIADKLAAIAQGEHDLYL</sequence>
<dbReference type="InterPro" id="IPR013785">
    <property type="entry name" value="Aldolase_TIM"/>
</dbReference>
<keyword evidence="2" id="KW-0004">4Fe-4S</keyword>
<dbReference type="GO" id="GO:0046872">
    <property type="term" value="F:metal ion binding"/>
    <property type="evidence" value="ECO:0007669"/>
    <property type="project" value="UniProtKB-KW"/>
</dbReference>
<dbReference type="SUPFAM" id="SSF102114">
    <property type="entry name" value="Radical SAM enzymes"/>
    <property type="match status" value="1"/>
</dbReference>
<dbReference type="InterPro" id="IPR058240">
    <property type="entry name" value="rSAM_sf"/>
</dbReference>
<dbReference type="PROSITE" id="PS51918">
    <property type="entry name" value="RADICAL_SAM"/>
    <property type="match status" value="1"/>
</dbReference>
<dbReference type="InterPro" id="IPR006638">
    <property type="entry name" value="Elp3/MiaA/NifB-like_rSAM"/>
</dbReference>
<dbReference type="GO" id="GO:0003824">
    <property type="term" value="F:catalytic activity"/>
    <property type="evidence" value="ECO:0007669"/>
    <property type="project" value="InterPro"/>
</dbReference>
<dbReference type="SMART" id="SM00876">
    <property type="entry name" value="BATS"/>
    <property type="match status" value="1"/>
</dbReference>
<dbReference type="SFLD" id="SFLDF00319">
    <property type="entry name" value="Fe_hydrogenase_maturase_(HydG"/>
    <property type="match status" value="1"/>
</dbReference>
<dbReference type="GO" id="GO:0042364">
    <property type="term" value="P:water-soluble vitamin biosynthetic process"/>
    <property type="evidence" value="ECO:0007669"/>
    <property type="project" value="UniProtKB-ARBA"/>
</dbReference>
<feature type="domain" description="Radical SAM core" evidence="8">
    <location>
        <begin position="90"/>
        <end position="320"/>
    </location>
</feature>
<dbReference type="AlphaFoldDB" id="A0A1I4KVV2"/>
<dbReference type="InterPro" id="IPR024007">
    <property type="entry name" value="FeFe-hyd_mat_HydG"/>
</dbReference>
<dbReference type="InterPro" id="IPR007197">
    <property type="entry name" value="rSAM"/>
</dbReference>
<evidence type="ECO:0000313" key="9">
    <source>
        <dbReference type="EMBL" id="SFL82746.1"/>
    </source>
</evidence>
<dbReference type="InterPro" id="IPR034428">
    <property type="entry name" value="ThiH/NoCL/HydG-like"/>
</dbReference>
<dbReference type="InterPro" id="IPR010722">
    <property type="entry name" value="BATS_dom"/>
</dbReference>
<dbReference type="EMBL" id="FOTI01000034">
    <property type="protein sequence ID" value="SFL82746.1"/>
    <property type="molecule type" value="Genomic_DNA"/>
</dbReference>
<proteinExistence type="predicted"/>
<gene>
    <name evidence="9" type="ORF">SAMN02983006_02133</name>
</gene>
<evidence type="ECO:0000256" key="3">
    <source>
        <dbReference type="ARBA" id="ARBA00022691"/>
    </source>
</evidence>
<accession>A0A1I4KVV2</accession>
<evidence type="ECO:0000256" key="2">
    <source>
        <dbReference type="ARBA" id="ARBA00022485"/>
    </source>
</evidence>
<dbReference type="Pfam" id="PF06968">
    <property type="entry name" value="BATS"/>
    <property type="match status" value="1"/>
</dbReference>
<keyword evidence="10" id="KW-1185">Reference proteome</keyword>
<evidence type="ECO:0000256" key="6">
    <source>
        <dbReference type="ARBA" id="ARBA00023014"/>
    </source>
</evidence>
<dbReference type="SFLD" id="SFLDS00029">
    <property type="entry name" value="Radical_SAM"/>
    <property type="match status" value="1"/>
</dbReference>
<keyword evidence="6" id="KW-0411">Iron-sulfur</keyword>
<evidence type="ECO:0000256" key="1">
    <source>
        <dbReference type="ARBA" id="ARBA00001966"/>
    </source>
</evidence>
<protein>
    <submittedName>
        <fullName evidence="9">Iron-only hydrogenase maturation protein HydG</fullName>
    </submittedName>
</protein>
<dbReference type="Pfam" id="PF04055">
    <property type="entry name" value="Radical_SAM"/>
    <property type="match status" value="1"/>
</dbReference>
<dbReference type="STRING" id="29563.SAMN02983006_02133"/>
<dbReference type="PANTHER" id="PTHR43583:SF2">
    <property type="entry name" value="THIAZOLE BIOSYNTHESIS PROTEIN"/>
    <property type="match status" value="1"/>
</dbReference>
<dbReference type="Gene3D" id="3.20.20.70">
    <property type="entry name" value="Aldolase class I"/>
    <property type="match status" value="1"/>
</dbReference>
<dbReference type="SFLD" id="SFLDG01081">
    <property type="entry name" value="cleavage_of_the_Ca-Cb_bond_in"/>
    <property type="match status" value="1"/>
</dbReference>
<dbReference type="NCBIfam" id="TIGR03955">
    <property type="entry name" value="rSAM_HydG"/>
    <property type="match status" value="1"/>
</dbReference>
<dbReference type="SFLD" id="SFLDG01060">
    <property type="entry name" value="BATS_domain_containing"/>
    <property type="match status" value="1"/>
</dbReference>
<keyword evidence="5" id="KW-0408">Iron</keyword>
<dbReference type="Proteomes" id="UP000199006">
    <property type="component" value="Unassembled WGS sequence"/>
</dbReference>
<dbReference type="CDD" id="cd01335">
    <property type="entry name" value="Radical_SAM"/>
    <property type="match status" value="1"/>
</dbReference>